<name>A0A9Q8QIF4_9HYPO</name>
<reference evidence="2" key="1">
    <citation type="submission" date="2021-11" db="EMBL/GenBank/DDBJ databases">
        <title>Purpureocillium_takamizusanense_genome.</title>
        <authorList>
            <person name="Nguyen N.-H."/>
        </authorList>
    </citation>
    <scope>NUCLEOTIDE SEQUENCE</scope>
    <source>
        <strain evidence="2">PT3</strain>
    </source>
</reference>
<evidence type="ECO:0000313" key="2">
    <source>
        <dbReference type="EMBL" id="UNI19409.1"/>
    </source>
</evidence>
<dbReference type="KEGG" id="ptkz:JDV02_005593"/>
<feature type="chain" id="PRO_5040394501" evidence="1">
    <location>
        <begin position="25"/>
        <end position="204"/>
    </location>
</feature>
<sequence>MRPFFVSVAALALCVLGKPLSAEADRGLGSVEGIPAARGLESPANNTHETVLDIVTSTIALVNNELKSINNTLAEFRSGGVSKDVARGQASSSLQALAKTFTGGVERLSATPSPGVNPDDLNELLKSLDHIINEIIVTVIDIIKLLGSPALASVLKSVLEMLYAFLSTIVHLVDLAIPAAVKLLVPLLKTLRNAMISIIIGLLL</sequence>
<organism evidence="2 3">
    <name type="scientific">Purpureocillium takamizusanense</name>
    <dbReference type="NCBI Taxonomy" id="2060973"/>
    <lineage>
        <taxon>Eukaryota</taxon>
        <taxon>Fungi</taxon>
        <taxon>Dikarya</taxon>
        <taxon>Ascomycota</taxon>
        <taxon>Pezizomycotina</taxon>
        <taxon>Sordariomycetes</taxon>
        <taxon>Hypocreomycetidae</taxon>
        <taxon>Hypocreales</taxon>
        <taxon>Ophiocordycipitaceae</taxon>
        <taxon>Purpureocillium</taxon>
    </lineage>
</organism>
<dbReference type="EMBL" id="CP086358">
    <property type="protein sequence ID" value="UNI19409.1"/>
    <property type="molecule type" value="Genomic_DNA"/>
</dbReference>
<dbReference type="RefSeq" id="XP_047842890.1">
    <property type="nucleotide sequence ID" value="XM_047986906.1"/>
</dbReference>
<keyword evidence="1" id="KW-0732">Signal</keyword>
<evidence type="ECO:0000313" key="3">
    <source>
        <dbReference type="Proteomes" id="UP000829364"/>
    </source>
</evidence>
<keyword evidence="3" id="KW-1185">Reference proteome</keyword>
<dbReference type="Proteomes" id="UP000829364">
    <property type="component" value="Chromosome 5"/>
</dbReference>
<evidence type="ECO:0000256" key="1">
    <source>
        <dbReference type="SAM" id="SignalP"/>
    </source>
</evidence>
<dbReference type="OrthoDB" id="10395536at2759"/>
<protein>
    <submittedName>
        <fullName evidence="2">Uncharacterized protein</fullName>
    </submittedName>
</protein>
<accession>A0A9Q8QIF4</accession>
<dbReference type="AlphaFoldDB" id="A0A9Q8QIF4"/>
<proteinExistence type="predicted"/>
<dbReference type="GeneID" id="72067542"/>
<feature type="signal peptide" evidence="1">
    <location>
        <begin position="1"/>
        <end position="24"/>
    </location>
</feature>
<gene>
    <name evidence="2" type="ORF">JDV02_005593</name>
</gene>